<dbReference type="EMBL" id="KZ530765">
    <property type="protein sequence ID" value="PKU27144.1"/>
    <property type="molecule type" value="Genomic_DNA"/>
</dbReference>
<keyword evidence="3 5" id="KW-1133">Transmembrane helix</keyword>
<evidence type="ECO:0000256" key="5">
    <source>
        <dbReference type="SAM" id="Phobius"/>
    </source>
</evidence>
<keyword evidence="4 5" id="KW-0472">Membrane</keyword>
<evidence type="ECO:0000256" key="2">
    <source>
        <dbReference type="ARBA" id="ARBA00022692"/>
    </source>
</evidence>
<dbReference type="PANTHER" id="PTHR45727">
    <property type="entry name" value="NPC INTRACELLULAR CHOLESTEROL TRANSPORTER 1"/>
    <property type="match status" value="1"/>
</dbReference>
<dbReference type="GO" id="GO:0015485">
    <property type="term" value="F:cholesterol binding"/>
    <property type="evidence" value="ECO:0007669"/>
    <property type="project" value="TreeGrafter"/>
</dbReference>
<name>A0A2I0T035_LIMLA</name>
<reference evidence="9" key="1">
    <citation type="submission" date="2017-11" db="EMBL/GenBank/DDBJ databases">
        <authorList>
            <person name="Lima N.C."/>
            <person name="Parody-Merino A.M."/>
            <person name="Battley P.F."/>
            <person name="Fidler A.E."/>
            <person name="Prosdocimi F."/>
        </authorList>
    </citation>
    <scope>NUCLEOTIDE SEQUENCE [LARGE SCALE GENOMIC DNA]</scope>
</reference>
<organism evidence="8 9">
    <name type="scientific">Limosa lapponica baueri</name>
    <dbReference type="NCBI Taxonomy" id="1758121"/>
    <lineage>
        <taxon>Eukaryota</taxon>
        <taxon>Metazoa</taxon>
        <taxon>Chordata</taxon>
        <taxon>Craniata</taxon>
        <taxon>Vertebrata</taxon>
        <taxon>Euteleostomi</taxon>
        <taxon>Archelosauria</taxon>
        <taxon>Archosauria</taxon>
        <taxon>Dinosauria</taxon>
        <taxon>Saurischia</taxon>
        <taxon>Theropoda</taxon>
        <taxon>Coelurosauria</taxon>
        <taxon>Aves</taxon>
        <taxon>Neognathae</taxon>
        <taxon>Neoaves</taxon>
        <taxon>Charadriiformes</taxon>
        <taxon>Scolopacidae</taxon>
        <taxon>Limosa</taxon>
    </lineage>
</organism>
<dbReference type="Pfam" id="PF22314">
    <property type="entry name" value="NPC1_MLD"/>
    <property type="match status" value="1"/>
</dbReference>
<reference evidence="9" key="2">
    <citation type="submission" date="2017-12" db="EMBL/GenBank/DDBJ databases">
        <title>Genome sequence of the Bar-tailed Godwit (Limosa lapponica baueri).</title>
        <authorList>
            <person name="Lima N.C.B."/>
            <person name="Parody-Merino A.M."/>
            <person name="Battley P.F."/>
            <person name="Fidler A.E."/>
            <person name="Prosdocimi F."/>
        </authorList>
    </citation>
    <scope>NUCLEOTIDE SEQUENCE [LARGE SCALE GENOMIC DNA]</scope>
</reference>
<sequence length="256" mass="27301">MCGRYGHQLCTTQRWLDFQGDKNNGLAPLQIDFHLVANDSQPGEGIQPLDGQAWGCHEALSPQDQPCSCQDCAQACPPVLAPTSPPPPFRLGNADGALVVCGLLFGLLAITFIAVLLCRRRWPKATAPKAQPAPASSCSRRLSDGSHRLLANAFRWWGTWVAGHPVAVLVVAVVVAGGLAAGLATLRLTTDPVELWSAPGSRARQEKAFHDQHFGPFFRTNQIIVTAPGRAGVGYESVLLGAKNFSGVLTTPPAWP</sequence>
<gene>
    <name evidence="8" type="ORF">llap_22552</name>
</gene>
<evidence type="ECO:0000259" key="7">
    <source>
        <dbReference type="Pfam" id="PF22314"/>
    </source>
</evidence>
<dbReference type="Proteomes" id="UP000233556">
    <property type="component" value="Unassembled WGS sequence"/>
</dbReference>
<dbReference type="GO" id="GO:0030299">
    <property type="term" value="P:intestinal cholesterol absorption"/>
    <property type="evidence" value="ECO:0007669"/>
    <property type="project" value="TreeGrafter"/>
</dbReference>
<dbReference type="InterPro" id="IPR032190">
    <property type="entry name" value="NPC1_N"/>
</dbReference>
<dbReference type="GO" id="GO:0015918">
    <property type="term" value="P:sterol transport"/>
    <property type="evidence" value="ECO:0007669"/>
    <property type="project" value="TreeGrafter"/>
</dbReference>
<evidence type="ECO:0000259" key="6">
    <source>
        <dbReference type="Pfam" id="PF16414"/>
    </source>
</evidence>
<dbReference type="InterPro" id="IPR053956">
    <property type="entry name" value="NPC1_MLD"/>
</dbReference>
<feature type="domain" description="Niemann-Pick C1 N-terminal" evidence="6">
    <location>
        <begin position="1"/>
        <end position="94"/>
    </location>
</feature>
<proteinExistence type="predicted"/>
<evidence type="ECO:0000256" key="3">
    <source>
        <dbReference type="ARBA" id="ARBA00022989"/>
    </source>
</evidence>
<keyword evidence="2 5" id="KW-0812">Transmembrane</keyword>
<dbReference type="GO" id="GO:0042632">
    <property type="term" value="P:cholesterol homeostasis"/>
    <property type="evidence" value="ECO:0007669"/>
    <property type="project" value="TreeGrafter"/>
</dbReference>
<accession>A0A2I0T035</accession>
<evidence type="ECO:0000313" key="9">
    <source>
        <dbReference type="Proteomes" id="UP000233556"/>
    </source>
</evidence>
<keyword evidence="9" id="KW-1185">Reference proteome</keyword>
<dbReference type="PANTHER" id="PTHR45727:SF3">
    <property type="entry name" value="NPC1-LIKE INTRACELLULAR CHOLESTEROL TRANSPORTER 1"/>
    <property type="match status" value="1"/>
</dbReference>
<dbReference type="AlphaFoldDB" id="A0A2I0T035"/>
<evidence type="ECO:0000256" key="1">
    <source>
        <dbReference type="ARBA" id="ARBA00004141"/>
    </source>
</evidence>
<feature type="domain" description="NPC1 middle luminal" evidence="7">
    <location>
        <begin position="207"/>
        <end position="250"/>
    </location>
</feature>
<protein>
    <submittedName>
        <fullName evidence="8">Niemann-pick c1-like protein 1</fullName>
    </submittedName>
</protein>
<dbReference type="OrthoDB" id="6510177at2759"/>
<feature type="transmembrane region" description="Helical" evidence="5">
    <location>
        <begin position="96"/>
        <end position="118"/>
    </location>
</feature>
<comment type="subcellular location">
    <subcellularLocation>
        <location evidence="1">Membrane</location>
        <topology evidence="1">Multi-pass membrane protein</topology>
    </subcellularLocation>
</comment>
<feature type="transmembrane region" description="Helical" evidence="5">
    <location>
        <begin position="166"/>
        <end position="186"/>
    </location>
</feature>
<dbReference type="Pfam" id="PF16414">
    <property type="entry name" value="NPC1_N"/>
    <property type="match status" value="1"/>
</dbReference>
<dbReference type="GO" id="GO:0005886">
    <property type="term" value="C:plasma membrane"/>
    <property type="evidence" value="ECO:0007669"/>
    <property type="project" value="TreeGrafter"/>
</dbReference>
<evidence type="ECO:0000313" key="8">
    <source>
        <dbReference type="EMBL" id="PKU27144.1"/>
    </source>
</evidence>
<evidence type="ECO:0000256" key="4">
    <source>
        <dbReference type="ARBA" id="ARBA00023136"/>
    </source>
</evidence>